<name>A0A7X4YR74_9BACL</name>
<dbReference type="InterPro" id="IPR000802">
    <property type="entry name" value="Arsenical_pump_ArsB"/>
</dbReference>
<evidence type="ECO:0000256" key="7">
    <source>
        <dbReference type="ARBA" id="ARBA00023136"/>
    </source>
</evidence>
<feature type="transmembrane region" description="Helical" evidence="8">
    <location>
        <begin position="50"/>
        <end position="72"/>
    </location>
</feature>
<evidence type="ECO:0000256" key="1">
    <source>
        <dbReference type="ARBA" id="ARBA00004651"/>
    </source>
</evidence>
<reference evidence="9 10" key="1">
    <citation type="submission" date="2020-01" db="EMBL/GenBank/DDBJ databases">
        <title>Paenibacillus soybeanensis sp. nov. isolated from the nodules of soybean (Glycine max(L.) Merr).</title>
        <authorList>
            <person name="Wang H."/>
        </authorList>
    </citation>
    <scope>NUCLEOTIDE SEQUENCE [LARGE SCALE GENOMIC DNA]</scope>
    <source>
        <strain evidence="9 10">DSM 23054</strain>
    </source>
</reference>
<evidence type="ECO:0000256" key="8">
    <source>
        <dbReference type="SAM" id="Phobius"/>
    </source>
</evidence>
<evidence type="ECO:0000313" key="9">
    <source>
        <dbReference type="EMBL" id="NBC71038.1"/>
    </source>
</evidence>
<dbReference type="OrthoDB" id="9774335at2"/>
<feature type="transmembrane region" description="Helical" evidence="8">
    <location>
        <begin position="117"/>
        <end position="133"/>
    </location>
</feature>
<dbReference type="Proteomes" id="UP000558113">
    <property type="component" value="Unassembled WGS sequence"/>
</dbReference>
<keyword evidence="7 8" id="KW-0472">Membrane</keyword>
<keyword evidence="3" id="KW-1003">Cell membrane</keyword>
<comment type="subcellular location">
    <subcellularLocation>
        <location evidence="1">Cell membrane</location>
        <topology evidence="1">Multi-pass membrane protein</topology>
    </subcellularLocation>
</comment>
<feature type="transmembrane region" description="Helical" evidence="8">
    <location>
        <begin position="181"/>
        <end position="200"/>
    </location>
</feature>
<evidence type="ECO:0000256" key="2">
    <source>
        <dbReference type="ARBA" id="ARBA00006433"/>
    </source>
</evidence>
<dbReference type="PRINTS" id="PR00758">
    <property type="entry name" value="ARSENICPUMP"/>
</dbReference>
<comment type="similarity">
    <text evidence="2">Belongs to the ArsB family.</text>
</comment>
<feature type="transmembrane region" description="Helical" evidence="8">
    <location>
        <begin position="252"/>
        <end position="272"/>
    </location>
</feature>
<dbReference type="GO" id="GO:0005886">
    <property type="term" value="C:plasma membrane"/>
    <property type="evidence" value="ECO:0007669"/>
    <property type="project" value="UniProtKB-SubCell"/>
</dbReference>
<feature type="transmembrane region" description="Helical" evidence="8">
    <location>
        <begin position="284"/>
        <end position="303"/>
    </location>
</feature>
<feature type="transmembrane region" description="Helical" evidence="8">
    <location>
        <begin position="323"/>
        <end position="341"/>
    </location>
</feature>
<evidence type="ECO:0000256" key="5">
    <source>
        <dbReference type="ARBA" id="ARBA00022849"/>
    </source>
</evidence>
<feature type="transmembrane region" description="Helical" evidence="8">
    <location>
        <begin position="93"/>
        <end position="111"/>
    </location>
</feature>
<keyword evidence="6 8" id="KW-1133">Transmembrane helix</keyword>
<protein>
    <submittedName>
        <fullName evidence="9">Arsenical efflux pump membrane protein ArsB</fullName>
    </submittedName>
</protein>
<dbReference type="EMBL" id="JAAAMU010000010">
    <property type="protein sequence ID" value="NBC71038.1"/>
    <property type="molecule type" value="Genomic_DNA"/>
</dbReference>
<keyword evidence="5" id="KW-0059">Arsenical resistance</keyword>
<gene>
    <name evidence="9" type="ORF">GT003_18725</name>
</gene>
<proteinExistence type="inferred from homology"/>
<feature type="transmembrane region" description="Helical" evidence="8">
    <location>
        <begin position="409"/>
        <end position="427"/>
    </location>
</feature>
<dbReference type="GO" id="GO:0015105">
    <property type="term" value="F:arsenite transmembrane transporter activity"/>
    <property type="evidence" value="ECO:0007669"/>
    <property type="project" value="InterPro"/>
</dbReference>
<evidence type="ECO:0000256" key="6">
    <source>
        <dbReference type="ARBA" id="ARBA00022989"/>
    </source>
</evidence>
<dbReference type="RefSeq" id="WP_161700613.1">
    <property type="nucleotide sequence ID" value="NZ_JAAAMU010000010.1"/>
</dbReference>
<dbReference type="PANTHER" id="PTHR43302">
    <property type="entry name" value="TRANSPORTER ARSB-RELATED"/>
    <property type="match status" value="1"/>
</dbReference>
<keyword evidence="10" id="KW-1185">Reference proteome</keyword>
<dbReference type="Pfam" id="PF02040">
    <property type="entry name" value="ArsB"/>
    <property type="match status" value="1"/>
</dbReference>
<feature type="transmembrane region" description="Helical" evidence="8">
    <location>
        <begin position="229"/>
        <end position="246"/>
    </location>
</feature>
<feature type="transmembrane region" description="Helical" evidence="8">
    <location>
        <begin position="140"/>
        <end position="161"/>
    </location>
</feature>
<evidence type="ECO:0000256" key="4">
    <source>
        <dbReference type="ARBA" id="ARBA00022692"/>
    </source>
</evidence>
<comment type="caution">
    <text evidence="9">The sequence shown here is derived from an EMBL/GenBank/DDBJ whole genome shotgun (WGS) entry which is preliminary data.</text>
</comment>
<dbReference type="GO" id="GO:0046685">
    <property type="term" value="P:response to arsenic-containing substance"/>
    <property type="evidence" value="ECO:0007669"/>
    <property type="project" value="UniProtKB-KW"/>
</dbReference>
<evidence type="ECO:0000313" key="10">
    <source>
        <dbReference type="Proteomes" id="UP000558113"/>
    </source>
</evidence>
<dbReference type="PANTHER" id="PTHR43302:SF5">
    <property type="entry name" value="TRANSPORTER ARSB-RELATED"/>
    <property type="match status" value="1"/>
</dbReference>
<sequence>MAMLVAVGVFFASLALIIWKPKGLHEALTALAGAALLFAARLLAPGDAAYIWHFVWNATFSLIGIMLFTSLLDANGFFRWAALHIVRQFYHRQLRLLVGLCALAACITVFFNNDGTILIMIPIVLEVTALLQLPRRTRLAFLLGIGLMADTASAPLMMSNLTNILTADFFGLTFGEYARTMLFPGLTAIVATIAITALFFGSSIRLGEKREEAPRIFPEPASAVSNKKLFKLSWLIIAMMMAGYLLSGKIGLPVAFIALGGAAVQWAASFAVGMGNVRATIRRTPWSIVVFALSMNLIVYGLYLHGAVDWFPKALGPMTEQGAFLGILGSGGLFSLLSAAVNNLPAVLVSSLAIQDTGGPHYLPFASLLGTSVGAKLTPIGSLATLLWLQLLRKGGIEMSWREYMKYGIVLTVPILVCALLALWLTIG</sequence>
<evidence type="ECO:0000256" key="3">
    <source>
        <dbReference type="ARBA" id="ARBA00022475"/>
    </source>
</evidence>
<organism evidence="9 10">
    <name type="scientific">Paenibacillus sacheonensis</name>
    <dbReference type="NCBI Taxonomy" id="742054"/>
    <lineage>
        <taxon>Bacteria</taxon>
        <taxon>Bacillati</taxon>
        <taxon>Bacillota</taxon>
        <taxon>Bacilli</taxon>
        <taxon>Bacillales</taxon>
        <taxon>Paenibacillaceae</taxon>
        <taxon>Paenibacillus</taxon>
    </lineage>
</organism>
<accession>A0A7X4YR74</accession>
<dbReference type="AlphaFoldDB" id="A0A7X4YR74"/>
<keyword evidence="4 8" id="KW-0812">Transmembrane</keyword>